<name>A0A1H4MXI6_9HYPH</name>
<proteinExistence type="predicted"/>
<evidence type="ECO:0000259" key="1">
    <source>
        <dbReference type="Pfam" id="PF13441"/>
    </source>
</evidence>
<dbReference type="Pfam" id="PF13441">
    <property type="entry name" value="Gly-zipper_YMGG"/>
    <property type="match status" value="1"/>
</dbReference>
<dbReference type="Proteomes" id="UP000199064">
    <property type="component" value="Unassembled WGS sequence"/>
</dbReference>
<dbReference type="RefSeq" id="WP_007007869.1">
    <property type="nucleotide sequence ID" value="NZ_FNSL01000001.1"/>
</dbReference>
<dbReference type="InterPro" id="IPR027367">
    <property type="entry name" value="Gly-zipper_YMGG"/>
</dbReference>
<evidence type="ECO:0000313" key="3">
    <source>
        <dbReference type="Proteomes" id="UP000199064"/>
    </source>
</evidence>
<protein>
    <submittedName>
        <fullName evidence="2">YMGG-like Gly-zipper</fullName>
    </submittedName>
</protein>
<gene>
    <name evidence="2" type="ORF">SAMN05216452_3499</name>
</gene>
<feature type="domain" description="YMGG-like Gly-zipper" evidence="1">
    <location>
        <begin position="21"/>
        <end position="63"/>
    </location>
</feature>
<dbReference type="PROSITE" id="PS51257">
    <property type="entry name" value="PROKAR_LIPOPROTEIN"/>
    <property type="match status" value="1"/>
</dbReference>
<accession>A0A1H4MXI6</accession>
<evidence type="ECO:0000313" key="2">
    <source>
        <dbReference type="EMBL" id="SEB87205.1"/>
    </source>
</evidence>
<dbReference type="AlphaFoldDB" id="A0A1H4MXI6"/>
<organism evidence="2 3">
    <name type="scientific">Nitratireductor aquibiodomus</name>
    <dbReference type="NCBI Taxonomy" id="204799"/>
    <lineage>
        <taxon>Bacteria</taxon>
        <taxon>Pseudomonadati</taxon>
        <taxon>Pseudomonadota</taxon>
        <taxon>Alphaproteobacteria</taxon>
        <taxon>Hyphomicrobiales</taxon>
        <taxon>Phyllobacteriaceae</taxon>
        <taxon>Nitratireductor</taxon>
    </lineage>
</organism>
<keyword evidence="3" id="KW-1185">Reference proteome</keyword>
<dbReference type="EMBL" id="FNSL01000001">
    <property type="protein sequence ID" value="SEB87205.1"/>
    <property type="molecule type" value="Genomic_DNA"/>
</dbReference>
<reference evidence="3" key="1">
    <citation type="submission" date="2016-10" db="EMBL/GenBank/DDBJ databases">
        <authorList>
            <person name="Varghese N."/>
            <person name="Submissions S."/>
        </authorList>
    </citation>
    <scope>NUCLEOTIDE SEQUENCE [LARGE SCALE GENOMIC DNA]</scope>
    <source>
        <strain evidence="3">ES.061</strain>
    </source>
</reference>
<sequence>MKKSLLLVPALLLGVAACTPTEQGAAFGGASGAAIGALASGNKVEGAIIGGAIGTVAGALVGRASENSNRCVYRDEYGRRYEARCPRGY</sequence>